<evidence type="ECO:0000313" key="2">
    <source>
        <dbReference type="Proteomes" id="UP000469523"/>
    </source>
</evidence>
<proteinExistence type="predicted"/>
<name>A0A6N7XH75_9FIRM</name>
<evidence type="ECO:0000313" key="1">
    <source>
        <dbReference type="EMBL" id="MSU01379.1"/>
    </source>
</evidence>
<dbReference type="EMBL" id="VUNQ01000014">
    <property type="protein sequence ID" value="MSU01379.1"/>
    <property type="molecule type" value="Genomic_DNA"/>
</dbReference>
<reference evidence="1 2" key="1">
    <citation type="submission" date="2019-09" db="EMBL/GenBank/DDBJ databases">
        <title>In-depth cultivation of the pig gut microbiome towards novel bacterial diversity and tailored functional studies.</title>
        <authorList>
            <person name="Wylensek D."/>
            <person name="Hitch T.C.A."/>
            <person name="Clavel T."/>
        </authorList>
    </citation>
    <scope>NUCLEOTIDE SEQUENCE [LARGE SCALE GENOMIC DNA]</scope>
    <source>
        <strain evidence="1 2">WCA3-693-APC-4?</strain>
    </source>
</reference>
<protein>
    <submittedName>
        <fullName evidence="1">Uncharacterized protein</fullName>
    </submittedName>
</protein>
<dbReference type="RefSeq" id="WP_154439793.1">
    <property type="nucleotide sequence ID" value="NZ_VUNQ01000014.1"/>
</dbReference>
<sequence length="143" mass="17263">MKLNLRRTEELKEEKTQRDDFNQKWYELLINNKLENMLEFEKIAENSVSEVLTIMQYRNILKSRGRGQDITLNNLLDCQIKEESHLLNTLQEMFLEPISNGQIEYFYKKASEKYNDMNEAFRVLYKRRLEDQGLRFMSIVLTI</sequence>
<accession>A0A6N7XH75</accession>
<keyword evidence="2" id="KW-1185">Reference proteome</keyword>
<gene>
    <name evidence="1" type="ORF">FYJ83_07855</name>
</gene>
<organism evidence="1 2">
    <name type="scientific">Tissierella pigra</name>
    <dbReference type="NCBI Taxonomy" id="2607614"/>
    <lineage>
        <taxon>Bacteria</taxon>
        <taxon>Bacillati</taxon>
        <taxon>Bacillota</taxon>
        <taxon>Tissierellia</taxon>
        <taxon>Tissierellales</taxon>
        <taxon>Tissierellaceae</taxon>
        <taxon>Tissierella</taxon>
    </lineage>
</organism>
<dbReference type="Proteomes" id="UP000469523">
    <property type="component" value="Unassembled WGS sequence"/>
</dbReference>
<comment type="caution">
    <text evidence="1">The sequence shown here is derived from an EMBL/GenBank/DDBJ whole genome shotgun (WGS) entry which is preliminary data.</text>
</comment>
<dbReference type="AlphaFoldDB" id="A0A6N7XH75"/>